<organism evidence="1 2">
    <name type="scientific">Nocardia brasiliensis</name>
    <dbReference type="NCBI Taxonomy" id="37326"/>
    <lineage>
        <taxon>Bacteria</taxon>
        <taxon>Bacillati</taxon>
        <taxon>Actinomycetota</taxon>
        <taxon>Actinomycetes</taxon>
        <taxon>Mycobacteriales</taxon>
        <taxon>Nocardiaceae</taxon>
        <taxon>Nocardia</taxon>
    </lineage>
</organism>
<accession>A0A6G9XKT4</accession>
<protein>
    <submittedName>
        <fullName evidence="1">Uncharacterized protein</fullName>
    </submittedName>
</protein>
<dbReference type="Proteomes" id="UP000501705">
    <property type="component" value="Chromosome"/>
</dbReference>
<name>A0A6G9XKT4_NOCBR</name>
<gene>
    <name evidence="1" type="ORF">F5X71_03635</name>
</gene>
<evidence type="ECO:0000313" key="2">
    <source>
        <dbReference type="Proteomes" id="UP000501705"/>
    </source>
</evidence>
<dbReference type="RefSeq" id="WP_167460666.1">
    <property type="nucleotide sequence ID" value="NZ_CP046171.1"/>
</dbReference>
<reference evidence="1 2" key="1">
    <citation type="journal article" date="2019" name="ACS Chem. Biol.">
        <title>Identification and Mobilization of a Cryptic Antibiotic Biosynthesis Gene Locus from a Human-Pathogenic Nocardia Isolate.</title>
        <authorList>
            <person name="Herisse M."/>
            <person name="Ishida K."/>
            <person name="Porter J.L."/>
            <person name="Howden B."/>
            <person name="Hertweck C."/>
            <person name="Stinear T.P."/>
            <person name="Pidot S.J."/>
        </authorList>
    </citation>
    <scope>NUCLEOTIDE SEQUENCE [LARGE SCALE GENOMIC DNA]</scope>
    <source>
        <strain evidence="1 2">AUSMDU00024985</strain>
    </source>
</reference>
<proteinExistence type="predicted"/>
<evidence type="ECO:0000313" key="1">
    <source>
        <dbReference type="EMBL" id="QIS01525.1"/>
    </source>
</evidence>
<sequence>MSPRTRREWALLVGREVRPLLKARNITDATMYACNLSARNRAKAVVVYRDSDTQAWRRWIDDKLVPVQLAFDLPGRKTRS</sequence>
<dbReference type="EMBL" id="CP046171">
    <property type="protein sequence ID" value="QIS01525.1"/>
    <property type="molecule type" value="Genomic_DNA"/>
</dbReference>
<dbReference type="AlphaFoldDB" id="A0A6G9XKT4"/>